<dbReference type="RefSeq" id="WP_166319550.1">
    <property type="nucleotide sequence ID" value="NZ_CP049866.1"/>
</dbReference>
<evidence type="ECO:0000313" key="3">
    <source>
        <dbReference type="Proteomes" id="UP000502035"/>
    </source>
</evidence>
<evidence type="ECO:0000256" key="1">
    <source>
        <dbReference type="SAM" id="Phobius"/>
    </source>
</evidence>
<dbReference type="EMBL" id="CP049866">
    <property type="protein sequence ID" value="QIK76270.1"/>
    <property type="molecule type" value="Genomic_DNA"/>
</dbReference>
<dbReference type="Pfam" id="PF09534">
    <property type="entry name" value="Trp_oprn_chp"/>
    <property type="match status" value="1"/>
</dbReference>
<feature type="transmembrane region" description="Helical" evidence="1">
    <location>
        <begin position="86"/>
        <end position="109"/>
    </location>
</feature>
<proteinExistence type="predicted"/>
<keyword evidence="3" id="KW-1185">Reference proteome</keyword>
<sequence length="201" mass="20679">MAERRTFGPVLLVGLASAALAALAGTKRWADLGSATYDSTSETYRLESGQLLTTGAAQVPLVGALGLVLLACWGVLLVTRGRVRRGVALLALVTACGLLATTVVGLVSVPDALLDAVREAGVSTDVTSASRTLWPWAALVGAVASVAAAAVAVRHVSSWPEMGSRYDAPAAQARAAAEPEDNLDIWRALDEGHDPTRPSAP</sequence>
<keyword evidence="1" id="KW-0812">Transmembrane</keyword>
<accession>A0A6G7YHL7</accession>
<keyword evidence="1" id="KW-0472">Membrane</keyword>
<dbReference type="KEGG" id="npi:G7071_13385"/>
<reference evidence="2 3" key="1">
    <citation type="submission" date="2020-03" db="EMBL/GenBank/DDBJ databases">
        <title>Nocardioides sp. nov., isolated from fish.</title>
        <authorList>
            <person name="Hyun D.-W."/>
            <person name="Bae J.-W."/>
        </authorList>
    </citation>
    <scope>NUCLEOTIDE SEQUENCE [LARGE SCALE GENOMIC DNA]</scope>
    <source>
        <strain evidence="2 3">HDW12A</strain>
    </source>
</reference>
<protein>
    <submittedName>
        <fullName evidence="2">Trp biosynthesis-associated membrane protein</fullName>
    </submittedName>
</protein>
<feature type="transmembrane region" description="Helical" evidence="1">
    <location>
        <begin position="133"/>
        <end position="153"/>
    </location>
</feature>
<dbReference type="InterPro" id="IPR019051">
    <property type="entry name" value="Trp_biosyn_TM_oprn/chp"/>
</dbReference>
<feature type="transmembrane region" description="Helical" evidence="1">
    <location>
        <begin position="59"/>
        <end position="79"/>
    </location>
</feature>
<gene>
    <name evidence="2" type="ORF">G7071_13385</name>
</gene>
<dbReference type="Proteomes" id="UP000502035">
    <property type="component" value="Chromosome"/>
</dbReference>
<organism evidence="2 3">
    <name type="scientific">Nocardioides piscis</name>
    <dbReference type="NCBI Taxonomy" id="2714938"/>
    <lineage>
        <taxon>Bacteria</taxon>
        <taxon>Bacillati</taxon>
        <taxon>Actinomycetota</taxon>
        <taxon>Actinomycetes</taxon>
        <taxon>Propionibacteriales</taxon>
        <taxon>Nocardioidaceae</taxon>
        <taxon>Nocardioides</taxon>
    </lineage>
</organism>
<evidence type="ECO:0000313" key="2">
    <source>
        <dbReference type="EMBL" id="QIK76270.1"/>
    </source>
</evidence>
<dbReference type="AlphaFoldDB" id="A0A6G7YHL7"/>
<keyword evidence="1" id="KW-1133">Transmembrane helix</keyword>
<name>A0A6G7YHL7_9ACTN</name>